<dbReference type="AlphaFoldDB" id="A0A1I2KGN9"/>
<dbReference type="RefSeq" id="WP_091535655.1">
    <property type="nucleotide sequence ID" value="NZ_FOOC01000018.1"/>
</dbReference>
<name>A0A1I2KGN9_9GAMM</name>
<reference evidence="7 8" key="1">
    <citation type="submission" date="2016-10" db="EMBL/GenBank/DDBJ databases">
        <authorList>
            <person name="de Groot N.N."/>
        </authorList>
    </citation>
    <scope>NUCLEOTIDE SEQUENCE [LARGE SCALE GENOMIC DNA]</scope>
    <source>
        <strain evidence="7 8">DSM 23609</strain>
    </source>
</reference>
<dbReference type="SUPFAM" id="SSF51905">
    <property type="entry name" value="FAD/NAD(P)-binding domain"/>
    <property type="match status" value="1"/>
</dbReference>
<dbReference type="Gene3D" id="3.50.50.60">
    <property type="entry name" value="FAD/NAD(P)-binding domain"/>
    <property type="match status" value="2"/>
</dbReference>
<dbReference type="GO" id="GO:0050660">
    <property type="term" value="F:flavin adenine dinucleotide binding"/>
    <property type="evidence" value="ECO:0007669"/>
    <property type="project" value="InterPro"/>
</dbReference>
<dbReference type="OrthoDB" id="9787779at2"/>
<feature type="domain" description="Glucose-methanol-choline oxidoreductase C-terminal" evidence="6">
    <location>
        <begin position="376"/>
        <end position="505"/>
    </location>
</feature>
<dbReference type="GO" id="GO:0016614">
    <property type="term" value="F:oxidoreductase activity, acting on CH-OH group of donors"/>
    <property type="evidence" value="ECO:0007669"/>
    <property type="project" value="InterPro"/>
</dbReference>
<protein>
    <submittedName>
        <fullName evidence="7">Choline dehydrogenase</fullName>
    </submittedName>
</protein>
<evidence type="ECO:0000259" key="6">
    <source>
        <dbReference type="Pfam" id="PF05199"/>
    </source>
</evidence>
<keyword evidence="4" id="KW-0560">Oxidoreductase</keyword>
<evidence type="ECO:0000313" key="7">
    <source>
        <dbReference type="EMBL" id="SFF65459.1"/>
    </source>
</evidence>
<keyword evidence="3" id="KW-0274">FAD</keyword>
<proteinExistence type="inferred from homology"/>
<feature type="domain" description="Glucose-methanol-choline oxidoreductase N-terminal" evidence="5">
    <location>
        <begin position="74"/>
        <end position="283"/>
    </location>
</feature>
<dbReference type="Proteomes" id="UP000199771">
    <property type="component" value="Unassembled WGS sequence"/>
</dbReference>
<evidence type="ECO:0000256" key="2">
    <source>
        <dbReference type="ARBA" id="ARBA00022630"/>
    </source>
</evidence>
<dbReference type="PANTHER" id="PTHR46056">
    <property type="entry name" value="LONG-CHAIN-ALCOHOL OXIDASE"/>
    <property type="match status" value="1"/>
</dbReference>
<evidence type="ECO:0000313" key="8">
    <source>
        <dbReference type="Proteomes" id="UP000199771"/>
    </source>
</evidence>
<evidence type="ECO:0000256" key="1">
    <source>
        <dbReference type="ARBA" id="ARBA00010790"/>
    </source>
</evidence>
<comment type="similarity">
    <text evidence="1">Belongs to the GMC oxidoreductase family.</text>
</comment>
<accession>A0A1I2KGN9</accession>
<dbReference type="STRING" id="1076937.SAMN04488120_1185"/>
<dbReference type="InterPro" id="IPR000172">
    <property type="entry name" value="GMC_OxRdtase_N"/>
</dbReference>
<keyword evidence="2" id="KW-0285">Flavoprotein</keyword>
<dbReference type="PANTHER" id="PTHR46056:SF12">
    <property type="entry name" value="LONG-CHAIN-ALCOHOL OXIDASE"/>
    <property type="match status" value="1"/>
</dbReference>
<dbReference type="Pfam" id="PF05199">
    <property type="entry name" value="GMC_oxred_C"/>
    <property type="match status" value="1"/>
</dbReference>
<organism evidence="7 8">
    <name type="scientific">Fontimonas thermophila</name>
    <dbReference type="NCBI Taxonomy" id="1076937"/>
    <lineage>
        <taxon>Bacteria</taxon>
        <taxon>Pseudomonadati</taxon>
        <taxon>Pseudomonadota</taxon>
        <taxon>Gammaproteobacteria</taxon>
        <taxon>Nevskiales</taxon>
        <taxon>Nevskiaceae</taxon>
        <taxon>Fontimonas</taxon>
    </lineage>
</organism>
<dbReference type="Pfam" id="PF00732">
    <property type="entry name" value="GMC_oxred_N"/>
    <property type="match status" value="1"/>
</dbReference>
<gene>
    <name evidence="7" type="ORF">SAMN04488120_1185</name>
</gene>
<dbReference type="InterPro" id="IPR036188">
    <property type="entry name" value="FAD/NAD-bd_sf"/>
</dbReference>
<sequence>MTGRIYQWHDLTEAQTLHADVCVIGSGCGGATVAKKLAEAGHDVVILERGGYYPESTFDQSELGMNAKLSADRSMRASADGGTLLLSGHNVGGASVHYWADSYRTPEDRLQLWAERYGVTGHDLATLTPAWDELTTTHNVHPATEEYHNRMNRLLREGAHKLGWEGHPVPQARKHCVKSGHCMQGCVYRAKQSQLVTHIPQALALGARVYADVEARTLVWERGRVRRLIARVVHRPSNRVSDIELAIDARVYVVAAGGFYSAPFLLKQGLRKQLPMLGKNFGMNPSAMVHGLYDEDIVLWRNIPAAFGVEQFRLARYDDAGRYVEGGYLLMANQIQPGLLGGMMPLMGEALGEWMAQMKRVGGTIAWIDDPPDELGELKLASDGTPRVEYPFGPKTQAILRDTIKKQAQLQFAVGARKLLVASADALVLERQADLAKIDTLPIRAGGLYMAAPHPSGGCIMGRSAKDSVTDSTHRVHGFDNLFVADSSVFPTPVSVDPSFTIMAFSYVAARHIDAYLG</sequence>
<evidence type="ECO:0000259" key="5">
    <source>
        <dbReference type="Pfam" id="PF00732"/>
    </source>
</evidence>
<evidence type="ECO:0000256" key="4">
    <source>
        <dbReference type="ARBA" id="ARBA00023002"/>
    </source>
</evidence>
<dbReference type="EMBL" id="FOOC01000018">
    <property type="protein sequence ID" value="SFF65459.1"/>
    <property type="molecule type" value="Genomic_DNA"/>
</dbReference>
<dbReference type="InterPro" id="IPR007867">
    <property type="entry name" value="GMC_OxRtase_C"/>
</dbReference>
<keyword evidence="8" id="KW-1185">Reference proteome</keyword>
<evidence type="ECO:0000256" key="3">
    <source>
        <dbReference type="ARBA" id="ARBA00022827"/>
    </source>
</evidence>